<reference evidence="3 4" key="1">
    <citation type="journal article" date="2018" name="MBio">
        <title>Comparative Genomics Reveals the Core Gene Toolbox for the Fungus-Insect Symbiosis.</title>
        <authorList>
            <person name="Wang Y."/>
            <person name="Stata M."/>
            <person name="Wang W."/>
            <person name="Stajich J.E."/>
            <person name="White M.M."/>
            <person name="Moncalvo J.M."/>
        </authorList>
    </citation>
    <scope>NUCLEOTIDE SEQUENCE [LARGE SCALE GENOMIC DNA]</scope>
    <source>
        <strain evidence="3 4">SC-DP-2</strain>
    </source>
</reference>
<feature type="domain" description="Superoxide dismutase copper/zinc binding" evidence="2">
    <location>
        <begin position="35"/>
        <end position="176"/>
    </location>
</feature>
<dbReference type="GO" id="GO:0006801">
    <property type="term" value="P:superoxide metabolic process"/>
    <property type="evidence" value="ECO:0007669"/>
    <property type="project" value="InterPro"/>
</dbReference>
<organism evidence="3 4">
    <name type="scientific">Smittium megazygosporum</name>
    <dbReference type="NCBI Taxonomy" id="133381"/>
    <lineage>
        <taxon>Eukaryota</taxon>
        <taxon>Fungi</taxon>
        <taxon>Fungi incertae sedis</taxon>
        <taxon>Zoopagomycota</taxon>
        <taxon>Kickxellomycotina</taxon>
        <taxon>Harpellomycetes</taxon>
        <taxon>Harpellales</taxon>
        <taxon>Legeriomycetaceae</taxon>
        <taxon>Smittium</taxon>
    </lineage>
</organism>
<dbReference type="PANTHER" id="PTHR20910:SF1">
    <property type="entry name" value="SUPEROXIDE DISMUTASE COPPER_ZINC BINDING DOMAIN-CONTAINING PROTEIN"/>
    <property type="match status" value="1"/>
</dbReference>
<comment type="caution">
    <text evidence="3">The sequence shown here is derived from an EMBL/GenBank/DDBJ whole genome shotgun (WGS) entry which is preliminary data.</text>
</comment>
<keyword evidence="4" id="KW-1185">Reference proteome</keyword>
<dbReference type="OrthoDB" id="159229at2759"/>
<protein>
    <recommendedName>
        <fullName evidence="2">Superoxide dismutase copper/zinc binding domain-containing protein</fullName>
    </recommendedName>
</protein>
<name>A0A2T9Z9B6_9FUNG</name>
<dbReference type="PANTHER" id="PTHR20910">
    <property type="entry name" value="AGAP001623-PA"/>
    <property type="match status" value="1"/>
</dbReference>
<accession>A0A2T9Z9B6</accession>
<dbReference type="Pfam" id="PF00080">
    <property type="entry name" value="Sod_Cu"/>
    <property type="match status" value="1"/>
</dbReference>
<gene>
    <name evidence="3" type="ORF">BB560_004392</name>
</gene>
<proteinExistence type="predicted"/>
<dbReference type="Gene3D" id="2.60.40.200">
    <property type="entry name" value="Superoxide dismutase, copper/zinc binding domain"/>
    <property type="match status" value="1"/>
</dbReference>
<feature type="chain" id="PRO_5015502264" description="Superoxide dismutase copper/zinc binding domain-containing protein" evidence="1">
    <location>
        <begin position="21"/>
        <end position="184"/>
    </location>
</feature>
<dbReference type="STRING" id="133381.A0A2T9Z9B6"/>
<dbReference type="AlphaFoldDB" id="A0A2T9Z9B6"/>
<dbReference type="InterPro" id="IPR001424">
    <property type="entry name" value="SOD_Cu_Zn_dom"/>
</dbReference>
<keyword evidence="1" id="KW-0732">Signal</keyword>
<sequence>MKFTISLVALGVLFLQYASGKRIDAVATMKSSNGVSGEFNFSARTAGHPPVNLQMEISGIKEDEYYTYHIHEKAVPRNGSCKDTGDHLDPLAVNKKDGKYSCKPSRLLKTCELGDLAGIYGNATRNSKSKDTYKKSVVLNYLIMDNGSLSEADAKFNVLGRSIVIHDKSNNRIACGNITIQDSS</sequence>
<dbReference type="GO" id="GO:0046872">
    <property type="term" value="F:metal ion binding"/>
    <property type="evidence" value="ECO:0007669"/>
    <property type="project" value="InterPro"/>
</dbReference>
<dbReference type="InterPro" id="IPR053257">
    <property type="entry name" value="Cu-only_SOD"/>
</dbReference>
<dbReference type="SUPFAM" id="SSF49329">
    <property type="entry name" value="Cu,Zn superoxide dismutase-like"/>
    <property type="match status" value="1"/>
</dbReference>
<dbReference type="InterPro" id="IPR036423">
    <property type="entry name" value="SOD-like_Cu/Zn_dom_sf"/>
</dbReference>
<dbReference type="EMBL" id="MBFS01001288">
    <property type="protein sequence ID" value="PVV01199.1"/>
    <property type="molecule type" value="Genomic_DNA"/>
</dbReference>
<evidence type="ECO:0000256" key="1">
    <source>
        <dbReference type="SAM" id="SignalP"/>
    </source>
</evidence>
<evidence type="ECO:0000313" key="3">
    <source>
        <dbReference type="EMBL" id="PVV01199.1"/>
    </source>
</evidence>
<evidence type="ECO:0000313" key="4">
    <source>
        <dbReference type="Proteomes" id="UP000245609"/>
    </source>
</evidence>
<evidence type="ECO:0000259" key="2">
    <source>
        <dbReference type="Pfam" id="PF00080"/>
    </source>
</evidence>
<feature type="signal peptide" evidence="1">
    <location>
        <begin position="1"/>
        <end position="20"/>
    </location>
</feature>
<dbReference type="Proteomes" id="UP000245609">
    <property type="component" value="Unassembled WGS sequence"/>
</dbReference>